<gene>
    <name evidence="8" type="primary">fliD</name>
    <name evidence="8" type="ORF">Psch_03682</name>
</gene>
<evidence type="ECO:0000256" key="5">
    <source>
        <dbReference type="RuleBase" id="RU362066"/>
    </source>
</evidence>
<keyword evidence="8" id="KW-0969">Cilium</keyword>
<evidence type="ECO:0000256" key="1">
    <source>
        <dbReference type="ARBA" id="ARBA00009764"/>
    </source>
</evidence>
<keyword evidence="8" id="KW-0282">Flagellum</keyword>
<comment type="function">
    <text evidence="5">Required for morphogenesis and for the elongation of the flagellar filament by facilitating polymerization of the flagellin monomers at the tip of growing filament. Forms a capping structure, which prevents flagellin subunits (transported through the central channel of the flagellum) from leaking out without polymerization at the distal end.</text>
</comment>
<dbReference type="GO" id="GO:0009424">
    <property type="term" value="C:bacterial-type flagellum hook"/>
    <property type="evidence" value="ECO:0007669"/>
    <property type="project" value="UniProtKB-UniRule"/>
</dbReference>
<dbReference type="AlphaFoldDB" id="A0A4Y7R878"/>
<comment type="subunit">
    <text evidence="2 5">Homopentamer.</text>
</comment>
<evidence type="ECO:0000313" key="8">
    <source>
        <dbReference type="EMBL" id="TEB04919.1"/>
    </source>
</evidence>
<dbReference type="PANTHER" id="PTHR30288:SF0">
    <property type="entry name" value="FLAGELLAR HOOK-ASSOCIATED PROTEIN 2"/>
    <property type="match status" value="1"/>
</dbReference>
<dbReference type="Pfam" id="PF02465">
    <property type="entry name" value="FliD_N"/>
    <property type="match status" value="1"/>
</dbReference>
<dbReference type="GO" id="GO:0005576">
    <property type="term" value="C:extracellular region"/>
    <property type="evidence" value="ECO:0007669"/>
    <property type="project" value="UniProtKB-SubCell"/>
</dbReference>
<dbReference type="Pfam" id="PF07195">
    <property type="entry name" value="FliD_C"/>
    <property type="match status" value="1"/>
</dbReference>
<dbReference type="InterPro" id="IPR003481">
    <property type="entry name" value="FliD_N"/>
</dbReference>
<sequence length="504" mass="54757">MSSINRIFGLSGSGLDVDQIVADLMKVQRMKQDKIKQNKQIAEWQKSDYRDLNNSLRTLRDSVFQMKLQGTYLAKKATSSNEGIVKVTVANSAVAGSNTIRVTQLASNARLDSASTVAFDSSKTTLADQLGLAAGTVTFTVNGSESITIDTSQDNIDTLVSKINGAKTADGSSAGVGAVFDKTLQRMFISSTATGSAAQVKFENITDPCGLFASLNLGTPTGTPPTLESNGANAIIVYNGMTLEEASNRFTIAGVTYTLTGTSDTETVNITLSNDTDGIYENIKSFVDLYNTTIDKLNTKLFEERDTDYLPLTDDEREELSEKQQEKWEEIAKTGLLRNDSILSGVVRSMRYSLSSVVSGVNVDYNCLADIGITTELYYEKGKLKINDEELKKAIDTNPQAVMDLFTRTSDVIGEKGLAVRLYDNLTGGIEQIIDKAGAEDSYSLVDNSVLGKKITSYSKLIAEWDDRLENIEARYYKQYAALETALSQLSQQSASLSSLLGAD</sequence>
<evidence type="ECO:0000256" key="3">
    <source>
        <dbReference type="ARBA" id="ARBA00023054"/>
    </source>
</evidence>
<proteinExistence type="inferred from homology"/>
<dbReference type="GO" id="GO:0071973">
    <property type="term" value="P:bacterial-type flagellum-dependent cell motility"/>
    <property type="evidence" value="ECO:0007669"/>
    <property type="project" value="TreeGrafter"/>
</dbReference>
<dbReference type="InterPro" id="IPR010809">
    <property type="entry name" value="FliD_C"/>
</dbReference>
<dbReference type="RefSeq" id="WP_190259205.1">
    <property type="nucleotide sequence ID" value="NZ_QFGA01000003.1"/>
</dbReference>
<name>A0A4Y7R878_9FIRM</name>
<feature type="domain" description="Flagellar hook-associated protein 2 N-terminal" evidence="6">
    <location>
        <begin position="13"/>
        <end position="108"/>
    </location>
</feature>
<dbReference type="PANTHER" id="PTHR30288">
    <property type="entry name" value="FLAGELLAR CAP/ASSEMBLY PROTEIN FLID"/>
    <property type="match status" value="1"/>
</dbReference>
<evidence type="ECO:0000256" key="2">
    <source>
        <dbReference type="ARBA" id="ARBA00011255"/>
    </source>
</evidence>
<keyword evidence="5" id="KW-0964">Secreted</keyword>
<evidence type="ECO:0000259" key="6">
    <source>
        <dbReference type="Pfam" id="PF02465"/>
    </source>
</evidence>
<dbReference type="GO" id="GO:0009421">
    <property type="term" value="C:bacterial-type flagellum filament cap"/>
    <property type="evidence" value="ECO:0007669"/>
    <property type="project" value="InterPro"/>
</dbReference>
<dbReference type="EMBL" id="QFGA01000003">
    <property type="protein sequence ID" value="TEB04919.1"/>
    <property type="molecule type" value="Genomic_DNA"/>
</dbReference>
<keyword evidence="4 5" id="KW-0975">Bacterial flagellum</keyword>
<protein>
    <recommendedName>
        <fullName evidence="5">Flagellar hook-associated protein 2</fullName>
        <shortName evidence="5">HAP2</shortName>
    </recommendedName>
    <alternativeName>
        <fullName evidence="5">Flagellar cap protein</fullName>
    </alternativeName>
</protein>
<comment type="similarity">
    <text evidence="1 5">Belongs to the FliD family.</text>
</comment>
<keyword evidence="3" id="KW-0175">Coiled coil</keyword>
<keyword evidence="9" id="KW-1185">Reference proteome</keyword>
<dbReference type="InterPro" id="IPR040026">
    <property type="entry name" value="FliD"/>
</dbReference>
<dbReference type="Proteomes" id="UP000298324">
    <property type="component" value="Unassembled WGS sequence"/>
</dbReference>
<accession>A0A4Y7R878</accession>
<reference evidence="8 9" key="1">
    <citation type="journal article" date="2018" name="Environ. Microbiol.">
        <title>Novel energy conservation strategies and behaviour of Pelotomaculum schinkii driving syntrophic propionate catabolism.</title>
        <authorList>
            <person name="Hidalgo-Ahumada C.A.P."/>
            <person name="Nobu M.K."/>
            <person name="Narihiro T."/>
            <person name="Tamaki H."/>
            <person name="Liu W.T."/>
            <person name="Kamagata Y."/>
            <person name="Stams A.J.M."/>
            <person name="Imachi H."/>
            <person name="Sousa D.Z."/>
        </authorList>
    </citation>
    <scope>NUCLEOTIDE SEQUENCE [LARGE SCALE GENOMIC DNA]</scope>
    <source>
        <strain evidence="8 9">HH</strain>
    </source>
</reference>
<comment type="caution">
    <text evidence="8">The sequence shown here is derived from an EMBL/GenBank/DDBJ whole genome shotgun (WGS) entry which is preliminary data.</text>
</comment>
<feature type="domain" description="Flagellar hook-associated protein 2 C-terminal" evidence="7">
    <location>
        <begin position="231"/>
        <end position="491"/>
    </location>
</feature>
<comment type="subcellular location">
    <subcellularLocation>
        <location evidence="5">Secreted</location>
    </subcellularLocation>
    <subcellularLocation>
        <location evidence="5">Bacterial flagellum</location>
    </subcellularLocation>
</comment>
<organism evidence="8 9">
    <name type="scientific">Pelotomaculum schinkii</name>
    <dbReference type="NCBI Taxonomy" id="78350"/>
    <lineage>
        <taxon>Bacteria</taxon>
        <taxon>Bacillati</taxon>
        <taxon>Bacillota</taxon>
        <taxon>Clostridia</taxon>
        <taxon>Eubacteriales</taxon>
        <taxon>Desulfotomaculaceae</taxon>
        <taxon>Pelotomaculum</taxon>
    </lineage>
</organism>
<dbReference type="GO" id="GO:0007155">
    <property type="term" value="P:cell adhesion"/>
    <property type="evidence" value="ECO:0007669"/>
    <property type="project" value="InterPro"/>
</dbReference>
<keyword evidence="8" id="KW-0966">Cell projection</keyword>
<evidence type="ECO:0000259" key="7">
    <source>
        <dbReference type="Pfam" id="PF07195"/>
    </source>
</evidence>
<evidence type="ECO:0000256" key="4">
    <source>
        <dbReference type="ARBA" id="ARBA00023143"/>
    </source>
</evidence>
<evidence type="ECO:0000313" key="9">
    <source>
        <dbReference type="Proteomes" id="UP000298324"/>
    </source>
</evidence>